<dbReference type="Proteomes" id="UP001194696">
    <property type="component" value="Unassembled WGS sequence"/>
</dbReference>
<dbReference type="SUPFAM" id="SSF141571">
    <property type="entry name" value="Pentapeptide repeat-like"/>
    <property type="match status" value="1"/>
</dbReference>
<feature type="non-terminal residue" evidence="1">
    <location>
        <position position="302"/>
    </location>
</feature>
<dbReference type="Pfam" id="PF00805">
    <property type="entry name" value="Pentapeptide"/>
    <property type="match status" value="1"/>
</dbReference>
<accession>A0ABQ7JY48</accession>
<organism evidence="1 2">
    <name type="scientific">Linnemannia gamsii</name>
    <dbReference type="NCBI Taxonomy" id="64522"/>
    <lineage>
        <taxon>Eukaryota</taxon>
        <taxon>Fungi</taxon>
        <taxon>Fungi incertae sedis</taxon>
        <taxon>Mucoromycota</taxon>
        <taxon>Mortierellomycotina</taxon>
        <taxon>Mortierellomycetes</taxon>
        <taxon>Mortierellales</taxon>
        <taxon>Mortierellaceae</taxon>
        <taxon>Linnemannia</taxon>
    </lineage>
</organism>
<evidence type="ECO:0000313" key="2">
    <source>
        <dbReference type="Proteomes" id="UP001194696"/>
    </source>
</evidence>
<comment type="caution">
    <text evidence="1">The sequence shown here is derived from an EMBL/GenBank/DDBJ whole genome shotgun (WGS) entry which is preliminary data.</text>
</comment>
<dbReference type="InterPro" id="IPR001646">
    <property type="entry name" value="5peptide_repeat"/>
</dbReference>
<gene>
    <name evidence="1" type="ORF">BGZ96_009499</name>
</gene>
<keyword evidence="2" id="KW-1185">Reference proteome</keyword>
<dbReference type="Gene3D" id="2.160.20.80">
    <property type="entry name" value="E3 ubiquitin-protein ligase SopA"/>
    <property type="match status" value="1"/>
</dbReference>
<dbReference type="EMBL" id="JAAAIM010000579">
    <property type="protein sequence ID" value="KAG0286377.1"/>
    <property type="molecule type" value="Genomic_DNA"/>
</dbReference>
<proteinExistence type="predicted"/>
<dbReference type="SUPFAM" id="SSF50998">
    <property type="entry name" value="Quinoprotein alcohol dehydrogenase-like"/>
    <property type="match status" value="1"/>
</dbReference>
<evidence type="ECO:0000313" key="1">
    <source>
        <dbReference type="EMBL" id="KAG0286377.1"/>
    </source>
</evidence>
<dbReference type="Gene3D" id="2.130.10.10">
    <property type="entry name" value="YVTN repeat-like/Quinoprotein amine dehydrogenase"/>
    <property type="match status" value="1"/>
</dbReference>
<reference evidence="1 2" key="1">
    <citation type="journal article" date="2020" name="Fungal Divers.">
        <title>Resolving the Mortierellaceae phylogeny through synthesis of multi-gene phylogenetics and phylogenomics.</title>
        <authorList>
            <person name="Vandepol N."/>
            <person name="Liber J."/>
            <person name="Desiro A."/>
            <person name="Na H."/>
            <person name="Kennedy M."/>
            <person name="Barry K."/>
            <person name="Grigoriev I.V."/>
            <person name="Miller A.N."/>
            <person name="O'Donnell K."/>
            <person name="Stajich J.E."/>
            <person name="Bonito G."/>
        </authorList>
    </citation>
    <scope>NUCLEOTIDE SEQUENCE [LARGE SCALE GENOMIC DNA]</scope>
    <source>
        <strain evidence="1 2">AD045</strain>
    </source>
</reference>
<name>A0ABQ7JY48_9FUNG</name>
<sequence length="302" mass="33657">MIEKGFLLLGVNFSKRLALASFEEHGGNPVIQYVHYDHKNSWRADFFGPQLEVQLLRESSPLTPSGSLYRFIHRSILEYFFSRTIFDPSTLGDSDGFCLQSNFGSCEIQPLDPNSPLFTRDPIKEPPDFEKQLHDVIELSKTNTSAATAAANAITILVRAGTFFHRTDLQGIRILGADLSGGQFDSTHLQGADLRGVNFTKSWLRQANLTRTQLEGVRLGELPYLKEEDEVTACAYSSDGSNYCTVQLWDCAEGEKLIELKEGYDDDVFVVFSPCGKRVASGCGYGDARIWNAQTGETEFLI</sequence>
<dbReference type="InterPro" id="IPR011047">
    <property type="entry name" value="Quinoprotein_ADH-like_sf"/>
</dbReference>
<protein>
    <submittedName>
        <fullName evidence="1">Uncharacterized protein</fullName>
    </submittedName>
</protein>
<dbReference type="InterPro" id="IPR015943">
    <property type="entry name" value="WD40/YVTN_repeat-like_dom_sf"/>
</dbReference>